<evidence type="ECO:0000256" key="2">
    <source>
        <dbReference type="SAM" id="Phobius"/>
    </source>
</evidence>
<evidence type="ECO:0000256" key="1">
    <source>
        <dbReference type="SAM" id="MobiDB-lite"/>
    </source>
</evidence>
<keyword evidence="2" id="KW-0472">Membrane</keyword>
<feature type="region of interest" description="Disordered" evidence="1">
    <location>
        <begin position="64"/>
        <end position="116"/>
    </location>
</feature>
<feature type="compositionally biased region" description="Basic and acidic residues" evidence="1">
    <location>
        <begin position="91"/>
        <end position="102"/>
    </location>
</feature>
<protein>
    <submittedName>
        <fullName evidence="3">Uncharacterized protein</fullName>
    </submittedName>
</protein>
<proteinExistence type="predicted"/>
<sequence>MLEFLIVVLVTGIGFVVGYGVRELISRRRRRSPLGVHAPKVRAARHWARRRHDDDADALLAANDDISAGNLRQPPGTRQAGRATPPDELDGAVRDLLGELGRRTAKPSSAPNRRRQ</sequence>
<comment type="caution">
    <text evidence="3">The sequence shown here is derived from an EMBL/GenBank/DDBJ whole genome shotgun (WGS) entry which is preliminary data.</text>
</comment>
<keyword evidence="2" id="KW-1133">Transmembrane helix</keyword>
<accession>A0A973WIN1</accession>
<gene>
    <name evidence="3" type="ORF">HU230_07325</name>
</gene>
<dbReference type="AlphaFoldDB" id="A0A973WIN1"/>
<organism evidence="3">
    <name type="scientific">Bradyrhizobium quebecense</name>
    <dbReference type="NCBI Taxonomy" id="2748629"/>
    <lineage>
        <taxon>Bacteria</taxon>
        <taxon>Pseudomonadati</taxon>
        <taxon>Pseudomonadota</taxon>
        <taxon>Alphaproteobacteria</taxon>
        <taxon>Hyphomicrobiales</taxon>
        <taxon>Nitrobacteraceae</taxon>
        <taxon>Bradyrhizobium</taxon>
    </lineage>
</organism>
<dbReference type="EMBL" id="JABWSX010000001">
    <property type="protein sequence ID" value="NVL05529.1"/>
    <property type="molecule type" value="Genomic_DNA"/>
</dbReference>
<feature type="compositionally biased region" description="Polar residues" evidence="1">
    <location>
        <begin position="106"/>
        <end position="116"/>
    </location>
</feature>
<evidence type="ECO:0000313" key="3">
    <source>
        <dbReference type="EMBL" id="NVL05529.1"/>
    </source>
</evidence>
<name>A0A973WIN1_9BRAD</name>
<feature type="transmembrane region" description="Helical" evidence="2">
    <location>
        <begin position="6"/>
        <end position="25"/>
    </location>
</feature>
<keyword evidence="2" id="KW-0812">Transmembrane</keyword>
<reference evidence="3" key="1">
    <citation type="submission" date="2020-06" db="EMBL/GenBank/DDBJ databases">
        <title>Whole Genome Sequence of Bradyrhizobium sp. Strain 66S1MB.</title>
        <authorList>
            <person name="Bromfield E."/>
            <person name="Cloutier S."/>
        </authorList>
    </citation>
    <scope>NUCLEOTIDE SEQUENCE</scope>
    <source>
        <strain evidence="3">66S1MB</strain>
    </source>
</reference>
<dbReference type="RefSeq" id="WP_176529533.1">
    <property type="nucleotide sequence ID" value="NZ_CP088022.1"/>
</dbReference>